<reference evidence="2 3" key="1">
    <citation type="journal article" date="2010" name="J. Bacteriol.">
        <title>Complete genome sequence of the aerobic facultative methanotroph Methylocella silvestris BL2.</title>
        <authorList>
            <person name="Chen Y."/>
            <person name="Crombie A."/>
            <person name="Rahman M.T."/>
            <person name="Dedysh S.N."/>
            <person name="Liesack W."/>
            <person name="Stott M.B."/>
            <person name="Alam M."/>
            <person name="Theisen A.R."/>
            <person name="Murrell J.C."/>
            <person name="Dunfield P.F."/>
        </authorList>
    </citation>
    <scope>NUCLEOTIDE SEQUENCE [LARGE SCALE GENOMIC DNA]</scope>
    <source>
        <strain evidence="3">DSM 15510 / CIP 108128 / LMG 27833 / NCIMB 13906 / BL2</strain>
    </source>
</reference>
<evidence type="ECO:0000256" key="1">
    <source>
        <dbReference type="SAM" id="MobiDB-lite"/>
    </source>
</evidence>
<dbReference type="EMBL" id="CP001280">
    <property type="protein sequence ID" value="ACK50352.1"/>
    <property type="molecule type" value="Genomic_DNA"/>
</dbReference>
<name>B8ESL7_METSB</name>
<evidence type="ECO:0008006" key="4">
    <source>
        <dbReference type="Google" id="ProtNLM"/>
    </source>
</evidence>
<protein>
    <recommendedName>
        <fullName evidence="4">J domain-containing protein</fullName>
    </recommendedName>
</protein>
<dbReference type="AlphaFoldDB" id="B8ESL7"/>
<dbReference type="RefSeq" id="WP_012590422.1">
    <property type="nucleotide sequence ID" value="NC_011666.1"/>
</dbReference>
<dbReference type="Proteomes" id="UP000002257">
    <property type="component" value="Chromosome"/>
</dbReference>
<feature type="compositionally biased region" description="Low complexity" evidence="1">
    <location>
        <begin position="109"/>
        <end position="123"/>
    </location>
</feature>
<feature type="region of interest" description="Disordered" evidence="1">
    <location>
        <begin position="1"/>
        <end position="134"/>
    </location>
</feature>
<proteinExistence type="predicted"/>
<evidence type="ECO:0000313" key="3">
    <source>
        <dbReference type="Proteomes" id="UP000002257"/>
    </source>
</evidence>
<dbReference type="KEGG" id="msl:Msil_1387"/>
<feature type="compositionally biased region" description="Low complexity" evidence="1">
    <location>
        <begin position="53"/>
        <end position="71"/>
    </location>
</feature>
<feature type="compositionally biased region" description="Basic and acidic residues" evidence="1">
    <location>
        <begin position="20"/>
        <end position="37"/>
    </location>
</feature>
<accession>B8ESL7</accession>
<gene>
    <name evidence="2" type="ordered locus">Msil_1387</name>
</gene>
<dbReference type="eggNOG" id="ENOG5033AGV">
    <property type="taxonomic scope" value="Bacteria"/>
</dbReference>
<dbReference type="HOGENOM" id="CLU_1132558_0_0_5"/>
<dbReference type="STRING" id="395965.Msil_1387"/>
<organism evidence="2 3">
    <name type="scientific">Methylocella silvestris (strain DSM 15510 / CIP 108128 / LMG 27833 / NCIMB 13906 / BL2)</name>
    <dbReference type="NCBI Taxonomy" id="395965"/>
    <lineage>
        <taxon>Bacteria</taxon>
        <taxon>Pseudomonadati</taxon>
        <taxon>Pseudomonadota</taxon>
        <taxon>Alphaproteobacteria</taxon>
        <taxon>Hyphomicrobiales</taxon>
        <taxon>Beijerinckiaceae</taxon>
        <taxon>Methylocella</taxon>
    </lineage>
</organism>
<keyword evidence="3" id="KW-1185">Reference proteome</keyword>
<sequence>MIQAKKSGSADFGDILAGLRGHEPAKAAPRDSFKPSSDRSPGPASTIDASWVKSAQARAKAAYMAQQAAKAPNETAAPRPARGAERTRASGPFSWDWRDFGARPAQNDADAAPRGSAGAAPPNGDEPFANGPVGNPVHALRRLLQQFPFAWRRMKTPGLADAAQEAPASSLRTAPPPMGEDEAIAEELGLSADLAIVDLRRIRRDFAKKNHPDRFAPAQRSGAARRMTIANMLIDERMKQRPPPK</sequence>
<evidence type="ECO:0000313" key="2">
    <source>
        <dbReference type="EMBL" id="ACK50352.1"/>
    </source>
</evidence>